<evidence type="ECO:0000259" key="1">
    <source>
        <dbReference type="PROSITE" id="PS51819"/>
    </source>
</evidence>
<dbReference type="Gene3D" id="3.10.180.10">
    <property type="entry name" value="2,3-Dihydroxybiphenyl 1,2-Dioxygenase, domain 1"/>
    <property type="match status" value="1"/>
</dbReference>
<name>A0A1M6S5C0_9FIRM</name>
<evidence type="ECO:0000313" key="2">
    <source>
        <dbReference type="EMBL" id="SHK39707.1"/>
    </source>
</evidence>
<dbReference type="AlphaFoldDB" id="A0A1M6S5C0"/>
<dbReference type="InterPro" id="IPR029068">
    <property type="entry name" value="Glyas_Bleomycin-R_OHBP_Dase"/>
</dbReference>
<organism evidence="2 3">
    <name type="scientific">Anaerocolumna jejuensis DSM 15929</name>
    <dbReference type="NCBI Taxonomy" id="1121322"/>
    <lineage>
        <taxon>Bacteria</taxon>
        <taxon>Bacillati</taxon>
        <taxon>Bacillota</taxon>
        <taxon>Clostridia</taxon>
        <taxon>Lachnospirales</taxon>
        <taxon>Lachnospiraceae</taxon>
        <taxon>Anaerocolumna</taxon>
    </lineage>
</organism>
<evidence type="ECO:0000313" key="3">
    <source>
        <dbReference type="Proteomes" id="UP000184386"/>
    </source>
</evidence>
<proteinExistence type="predicted"/>
<accession>A0A1M6S5C0</accession>
<dbReference type="Proteomes" id="UP000184386">
    <property type="component" value="Unassembled WGS sequence"/>
</dbReference>
<protein>
    <recommendedName>
        <fullName evidence="1">VOC domain-containing protein</fullName>
    </recommendedName>
</protein>
<reference evidence="2 3" key="1">
    <citation type="submission" date="2016-11" db="EMBL/GenBank/DDBJ databases">
        <authorList>
            <person name="Jaros S."/>
            <person name="Januszkiewicz K."/>
            <person name="Wedrychowicz H."/>
        </authorList>
    </citation>
    <scope>NUCLEOTIDE SEQUENCE [LARGE SCALE GENOMIC DNA]</scope>
    <source>
        <strain evidence="2 3">DSM 15929</strain>
    </source>
</reference>
<dbReference type="InterPro" id="IPR004360">
    <property type="entry name" value="Glyas_Fos-R_dOase_dom"/>
</dbReference>
<dbReference type="Pfam" id="PF00903">
    <property type="entry name" value="Glyoxalase"/>
    <property type="match status" value="1"/>
</dbReference>
<dbReference type="SUPFAM" id="SSF54593">
    <property type="entry name" value="Glyoxalase/Bleomycin resistance protein/Dihydroxybiphenyl dioxygenase"/>
    <property type="match status" value="1"/>
</dbReference>
<keyword evidence="3" id="KW-1185">Reference proteome</keyword>
<feature type="domain" description="VOC" evidence="1">
    <location>
        <begin position="11"/>
        <end position="132"/>
    </location>
</feature>
<dbReference type="PROSITE" id="PS51819">
    <property type="entry name" value="VOC"/>
    <property type="match status" value="1"/>
</dbReference>
<dbReference type="STRING" id="1121322.SAMN02745136_02406"/>
<dbReference type="InterPro" id="IPR037523">
    <property type="entry name" value="VOC_core"/>
</dbReference>
<sequence length="132" mass="14991">MGKKDMGLMKCVDCIELYVPDLKEGVDYYSKLGLKVLWKNDTSVGMGMEDDFTEVLLQNEREKMNVDFKVESVINTVNKIKEIGGQIICGPFDVPIGKCAVVRDRWSNEYVILDMTKGRYVTDNDGNILDIK</sequence>
<dbReference type="EMBL" id="FRAC01000011">
    <property type="protein sequence ID" value="SHK39707.1"/>
    <property type="molecule type" value="Genomic_DNA"/>
</dbReference>
<gene>
    <name evidence="2" type="ORF">SAMN02745136_02406</name>
</gene>